<accession>A0A2N4YXT9</accession>
<dbReference type="Gene3D" id="3.40.50.12780">
    <property type="entry name" value="N-terminal domain of ligase-like"/>
    <property type="match status" value="1"/>
</dbReference>
<dbReference type="Pfam" id="PF13193">
    <property type="entry name" value="AMP-binding_C"/>
    <property type="match status" value="1"/>
</dbReference>
<evidence type="ECO:0000313" key="10">
    <source>
        <dbReference type="Proteomes" id="UP000234473"/>
    </source>
</evidence>
<feature type="domain" description="AMP-binding enzyme C-terminal" evidence="6">
    <location>
        <begin position="448"/>
        <end position="523"/>
    </location>
</feature>
<feature type="domain" description="AMP-dependent synthetase/ligase" evidence="5">
    <location>
        <begin position="19"/>
        <end position="400"/>
    </location>
</feature>
<evidence type="ECO:0000259" key="6">
    <source>
        <dbReference type="Pfam" id="PF13193"/>
    </source>
</evidence>
<dbReference type="SUPFAM" id="SSF56801">
    <property type="entry name" value="Acetyl-CoA synthetase-like"/>
    <property type="match status" value="1"/>
</dbReference>
<dbReference type="Proteomes" id="UP000234412">
    <property type="component" value="Unassembled WGS sequence"/>
</dbReference>
<evidence type="ECO:0000313" key="8">
    <source>
        <dbReference type="EMBL" id="PLP48054.1"/>
    </source>
</evidence>
<evidence type="ECO:0000313" key="9">
    <source>
        <dbReference type="Proteomes" id="UP000234412"/>
    </source>
</evidence>
<reference evidence="9 10" key="2">
    <citation type="submission" date="2018-01" db="EMBL/GenBank/DDBJ databases">
        <title>Genomic study of Klebsiella pneumoniae.</title>
        <authorList>
            <person name="Yang Y."/>
            <person name="Bicalho R."/>
        </authorList>
    </citation>
    <scope>NUCLEOTIDE SEQUENCE [LARGE SCALE GENOMIC DNA]</scope>
    <source>
        <strain evidence="8 10">A5</strain>
        <strain evidence="7 9">A8</strain>
    </source>
</reference>
<dbReference type="PANTHER" id="PTHR43859">
    <property type="entry name" value="ACYL-ACTIVATING ENZYME"/>
    <property type="match status" value="1"/>
</dbReference>
<dbReference type="EMBL" id="PICB01000145">
    <property type="protein sequence ID" value="PLP48054.1"/>
    <property type="molecule type" value="Genomic_DNA"/>
</dbReference>
<dbReference type="Pfam" id="PF00501">
    <property type="entry name" value="AMP-binding"/>
    <property type="match status" value="1"/>
</dbReference>
<dbReference type="InterPro" id="IPR042099">
    <property type="entry name" value="ANL_N_sf"/>
</dbReference>
<keyword evidence="2 7" id="KW-0436">Ligase</keyword>
<dbReference type="KEGG" id="kvq:SP68_24180"/>
<dbReference type="InterPro" id="IPR020845">
    <property type="entry name" value="AMP-binding_CS"/>
</dbReference>
<dbReference type="Gene3D" id="3.30.300.30">
    <property type="match status" value="1"/>
</dbReference>
<dbReference type="NCBIfam" id="NF004837">
    <property type="entry name" value="PRK06187.1"/>
    <property type="match status" value="1"/>
</dbReference>
<dbReference type="GeneID" id="93273939"/>
<dbReference type="PROSITE" id="PS00455">
    <property type="entry name" value="AMP_BINDING"/>
    <property type="match status" value="1"/>
</dbReference>
<keyword evidence="4" id="KW-0443">Lipid metabolism</keyword>
<dbReference type="RefSeq" id="WP_023322319.1">
    <property type="nucleotide sequence ID" value="NZ_BIGP01000002.1"/>
</dbReference>
<evidence type="ECO:0000256" key="4">
    <source>
        <dbReference type="ARBA" id="ARBA00023098"/>
    </source>
</evidence>
<proteinExistence type="inferred from homology"/>
<dbReference type="KEGG" id="kpk:A593_20095"/>
<organism evidence="7 9">
    <name type="scientific">Klebsiella variicola</name>
    <dbReference type="NCBI Taxonomy" id="244366"/>
    <lineage>
        <taxon>Bacteria</taxon>
        <taxon>Pseudomonadati</taxon>
        <taxon>Pseudomonadota</taxon>
        <taxon>Gammaproteobacteria</taxon>
        <taxon>Enterobacterales</taxon>
        <taxon>Enterobacteriaceae</taxon>
        <taxon>Klebsiella/Raoultella group</taxon>
        <taxon>Klebsiella</taxon>
        <taxon>Klebsiella pneumoniae complex</taxon>
    </lineage>
</organism>
<dbReference type="Proteomes" id="UP000234473">
    <property type="component" value="Unassembled WGS sequence"/>
</dbReference>
<reference evidence="9 10" key="1">
    <citation type="submission" date="2017-11" db="EMBL/GenBank/DDBJ databases">
        <authorList>
            <person name="Han C.G."/>
        </authorList>
    </citation>
    <scope>NUCLEOTIDE SEQUENCE [LARGE SCALE GENOMIC DNA]</scope>
    <source>
        <strain evidence="8 10">A5</strain>
        <strain evidence="7 9">A8</strain>
    </source>
</reference>
<dbReference type="InterPro" id="IPR045851">
    <property type="entry name" value="AMP-bd_C_sf"/>
</dbReference>
<dbReference type="InterPro" id="IPR025110">
    <property type="entry name" value="AMP-bd_C"/>
</dbReference>
<evidence type="ECO:0000256" key="2">
    <source>
        <dbReference type="ARBA" id="ARBA00022598"/>
    </source>
</evidence>
<evidence type="ECO:0000313" key="7">
    <source>
        <dbReference type="EMBL" id="PLM92700.1"/>
    </source>
</evidence>
<dbReference type="InterPro" id="IPR000873">
    <property type="entry name" value="AMP-dep_synth/lig_dom"/>
</dbReference>
<dbReference type="GO" id="GO:0016877">
    <property type="term" value="F:ligase activity, forming carbon-sulfur bonds"/>
    <property type="evidence" value="ECO:0007669"/>
    <property type="project" value="UniProtKB-ARBA"/>
</dbReference>
<dbReference type="PANTHER" id="PTHR43859:SF4">
    <property type="entry name" value="BUTANOATE--COA LIGASE AAE1-RELATED"/>
    <property type="match status" value="1"/>
</dbReference>
<name>A0A2N4YXT9_KLEVA</name>
<dbReference type="CDD" id="cd12119">
    <property type="entry name" value="ttLC_FACS_AlkK_like"/>
    <property type="match status" value="1"/>
</dbReference>
<keyword evidence="3" id="KW-0276">Fatty acid metabolism</keyword>
<evidence type="ECO:0000256" key="3">
    <source>
        <dbReference type="ARBA" id="ARBA00022832"/>
    </source>
</evidence>
<protein>
    <submittedName>
        <fullName evidence="7">Long-chain fatty acid--CoA ligase</fullName>
    </submittedName>
</protein>
<dbReference type="GO" id="GO:0006631">
    <property type="term" value="P:fatty acid metabolic process"/>
    <property type="evidence" value="ECO:0007669"/>
    <property type="project" value="UniProtKB-KW"/>
</dbReference>
<gene>
    <name evidence="8" type="ORF">CWM98_04855</name>
    <name evidence="7" type="ORF">CWN47_20985</name>
</gene>
<comment type="caution">
    <text evidence="7">The sequence shown here is derived from an EMBL/GenBank/DDBJ whole genome shotgun (WGS) entry which is preliminary data.</text>
</comment>
<dbReference type="AlphaFoldDB" id="A0A2N4YXT9"/>
<dbReference type="EMBL" id="PIDP01000848">
    <property type="protein sequence ID" value="PLM92700.1"/>
    <property type="molecule type" value="Genomic_DNA"/>
</dbReference>
<evidence type="ECO:0000259" key="5">
    <source>
        <dbReference type="Pfam" id="PF00501"/>
    </source>
</evidence>
<evidence type="ECO:0000256" key="1">
    <source>
        <dbReference type="ARBA" id="ARBA00006432"/>
    </source>
</evidence>
<sequence length="542" mass="59018">MPSPMIYQDLTTAALLGHAAQYHSETEIVSVSTGGEQERSSWGEVASRAQRLASALASLGLPPGARCATLAWNNRRHLEIYFAVASGGWVTHTVNPRLSVDHLRYILNDAADEVLFFDQTFLPLVAQLLPQLPTVKHIVLMEPRSEAALSQLPSLLFFDDLLQQGTVDYRWPQLNELTPASLCYTSGTTGRPKGVLNTHRSLVLHALSGNQPDAAGISAKDSLLPVVPMFHVNAWGTPFIAAMVGARLVLPGPHLDGDSLLQLLAAEKVTVGFGVPVIWAGLLAAMRRTEVRLPEFKRALVGGSALPPSMAEAFQRDYGIELTHAWGMTETSPIGTINTPLSKHDALPAQEQQKQRAGQGRPIFGIELQVVDVDGEPLPRDGQSQGYLQVRGHWVVEQYYGQDASALTAGGWFDTGDIGTLDANGYLVICDRAKDIIKSGGEWISTVELENIAIAHPAVRSAAAIAARHPRWDERPVLLCVRAEGGEVEETDLLTWFETRVPKWQIPDRVIFVDALPVSATGKVLKNQLRQAYGEILMSEGK</sequence>
<comment type="similarity">
    <text evidence="1">Belongs to the ATP-dependent AMP-binding enzyme family.</text>
</comment>